<protein>
    <submittedName>
        <fullName evidence="2">DUF3301 domain-containing protein</fullName>
    </submittedName>
</protein>
<sequence length="109" mass="12933">MRLDLIDLIFFTLLAALLMFWWQNLKKREAVFKAVKRYCQREHLQLLDESVALEAMGLKRHPETGYLLLTRRYRFEFTSTGDERYQGRVFLSGAQIDQIEVEAHRVDAP</sequence>
<dbReference type="Pfam" id="PF11743">
    <property type="entry name" value="DUF3301"/>
    <property type="match status" value="1"/>
</dbReference>
<dbReference type="EMBL" id="SMRS01000004">
    <property type="protein sequence ID" value="KAA0875165.1"/>
    <property type="molecule type" value="Genomic_DNA"/>
</dbReference>
<dbReference type="InterPro" id="IPR021732">
    <property type="entry name" value="DUF3301"/>
</dbReference>
<keyword evidence="1" id="KW-1133">Transmembrane helix</keyword>
<dbReference type="Proteomes" id="UP000325302">
    <property type="component" value="Unassembled WGS sequence"/>
</dbReference>
<dbReference type="AlphaFoldDB" id="A0A5A9W4T6"/>
<dbReference type="OrthoDB" id="5959530at2"/>
<keyword evidence="1" id="KW-0472">Membrane</keyword>
<gene>
    <name evidence="2" type="ORF">E1H14_07015</name>
</gene>
<proteinExistence type="predicted"/>
<evidence type="ECO:0000313" key="2">
    <source>
        <dbReference type="EMBL" id="KAA0875165.1"/>
    </source>
</evidence>
<accession>A0A5A9W4T6</accession>
<dbReference type="RefSeq" id="WP_149390745.1">
    <property type="nucleotide sequence ID" value="NZ_SMRS01000004.1"/>
</dbReference>
<evidence type="ECO:0000256" key="1">
    <source>
        <dbReference type="SAM" id="Phobius"/>
    </source>
</evidence>
<evidence type="ECO:0000313" key="3">
    <source>
        <dbReference type="Proteomes" id="UP000325302"/>
    </source>
</evidence>
<keyword evidence="3" id="KW-1185">Reference proteome</keyword>
<reference evidence="2 3" key="1">
    <citation type="submission" date="2019-03" db="EMBL/GenBank/DDBJ databases">
        <title>Nitrincola sp. nov. isolated from an Indian soda lake.</title>
        <authorList>
            <person name="Joshi A."/>
            <person name="Thite S.V."/>
            <person name="Joseph N."/>
            <person name="Dhotre D."/>
            <person name="Moorthy M."/>
            <person name="Shouche Y.S."/>
        </authorList>
    </citation>
    <scope>NUCLEOTIDE SEQUENCE [LARGE SCALE GENOMIC DNA]</scope>
    <source>
        <strain evidence="2 3">MEB193</strain>
    </source>
</reference>
<organism evidence="2 3">
    <name type="scientific">Nitrincola tapanii</name>
    <dbReference type="NCBI Taxonomy" id="1708751"/>
    <lineage>
        <taxon>Bacteria</taxon>
        <taxon>Pseudomonadati</taxon>
        <taxon>Pseudomonadota</taxon>
        <taxon>Gammaproteobacteria</taxon>
        <taxon>Oceanospirillales</taxon>
        <taxon>Oceanospirillaceae</taxon>
        <taxon>Nitrincola</taxon>
    </lineage>
</organism>
<comment type="caution">
    <text evidence="2">The sequence shown here is derived from an EMBL/GenBank/DDBJ whole genome shotgun (WGS) entry which is preliminary data.</text>
</comment>
<keyword evidence="1" id="KW-0812">Transmembrane</keyword>
<feature type="transmembrane region" description="Helical" evidence="1">
    <location>
        <begin position="6"/>
        <end position="23"/>
    </location>
</feature>
<name>A0A5A9W4T6_9GAMM</name>